<proteinExistence type="predicted"/>
<sequence length="307" mass="35395">VMDDLHLTKEFKEARAAISSDISNNPKKYKVAREWLDKYTNQQTVWSAIENKCKAILNSNFKREDRQEWPSLIMPDSDLKVCKILQAVAVVDMVFFPDLEHLISKYQEEANSIPSNFQPISERIATRAKIKRFIEKIYPTYQHQRELVPEYYGLYIACEELLGRKGALSLIGEDTKLKVCLLTWLIANPDAEKAEFTITEFQKTKWELTCGNDVIPHREKVIQLLKICDMLPQWQVLACTAITDKANIDGAEPKDLITLAVVMQNYQISRAQIKRDIADGTLKSYRKKPRSKHLVSRKEAGNLYTKS</sequence>
<feature type="non-terminal residue" evidence="2">
    <location>
        <position position="1"/>
    </location>
</feature>
<dbReference type="EMBL" id="BARS01003052">
    <property type="protein sequence ID" value="GAF76828.1"/>
    <property type="molecule type" value="Genomic_DNA"/>
</dbReference>
<evidence type="ECO:0000313" key="2">
    <source>
        <dbReference type="EMBL" id="GAF76828.1"/>
    </source>
</evidence>
<evidence type="ECO:0000256" key="1">
    <source>
        <dbReference type="SAM" id="MobiDB-lite"/>
    </source>
</evidence>
<name>X0S6Z2_9ZZZZ</name>
<accession>X0S6Z2</accession>
<gene>
    <name evidence="2" type="ORF">S01H1_05878</name>
</gene>
<feature type="region of interest" description="Disordered" evidence="1">
    <location>
        <begin position="288"/>
        <end position="307"/>
    </location>
</feature>
<protein>
    <submittedName>
        <fullName evidence="2">Uncharacterized protein</fullName>
    </submittedName>
</protein>
<comment type="caution">
    <text evidence="2">The sequence shown here is derived from an EMBL/GenBank/DDBJ whole genome shotgun (WGS) entry which is preliminary data.</text>
</comment>
<reference evidence="2" key="1">
    <citation type="journal article" date="2014" name="Front. Microbiol.">
        <title>High frequency of phylogenetically diverse reductive dehalogenase-homologous genes in deep subseafloor sedimentary metagenomes.</title>
        <authorList>
            <person name="Kawai M."/>
            <person name="Futagami T."/>
            <person name="Toyoda A."/>
            <person name="Takaki Y."/>
            <person name="Nishi S."/>
            <person name="Hori S."/>
            <person name="Arai W."/>
            <person name="Tsubouchi T."/>
            <person name="Morono Y."/>
            <person name="Uchiyama I."/>
            <person name="Ito T."/>
            <person name="Fujiyama A."/>
            <person name="Inagaki F."/>
            <person name="Takami H."/>
        </authorList>
    </citation>
    <scope>NUCLEOTIDE SEQUENCE</scope>
    <source>
        <strain evidence="2">Expedition CK06-06</strain>
    </source>
</reference>
<organism evidence="2">
    <name type="scientific">marine sediment metagenome</name>
    <dbReference type="NCBI Taxonomy" id="412755"/>
    <lineage>
        <taxon>unclassified sequences</taxon>
        <taxon>metagenomes</taxon>
        <taxon>ecological metagenomes</taxon>
    </lineage>
</organism>
<dbReference type="AlphaFoldDB" id="X0S6Z2"/>